<keyword evidence="2" id="KW-1185">Reference proteome</keyword>
<dbReference type="EMBL" id="VMNW02000024">
    <property type="protein sequence ID" value="KAA9160152.1"/>
    <property type="molecule type" value="Genomic_DNA"/>
</dbReference>
<dbReference type="InterPro" id="IPR036689">
    <property type="entry name" value="ESAT-6-like_sf"/>
</dbReference>
<dbReference type="RefSeq" id="WP_144757144.1">
    <property type="nucleotide sequence ID" value="NZ_VMNW02000024.1"/>
</dbReference>
<proteinExistence type="predicted"/>
<dbReference type="Proteomes" id="UP000319769">
    <property type="component" value="Unassembled WGS sequence"/>
</dbReference>
<organism evidence="1 2">
    <name type="scientific">Amycolatopsis acidicola</name>
    <dbReference type="NCBI Taxonomy" id="2596893"/>
    <lineage>
        <taxon>Bacteria</taxon>
        <taxon>Bacillati</taxon>
        <taxon>Actinomycetota</taxon>
        <taxon>Actinomycetes</taxon>
        <taxon>Pseudonocardiales</taxon>
        <taxon>Pseudonocardiaceae</taxon>
        <taxon>Amycolatopsis</taxon>
    </lineage>
</organism>
<dbReference type="AlphaFoldDB" id="A0A5N0V6K7"/>
<accession>A0A5N0V6K7</accession>
<protein>
    <recommendedName>
        <fullName evidence="3">WXG100 family type VII secretion target</fullName>
    </recommendedName>
</protein>
<evidence type="ECO:0000313" key="1">
    <source>
        <dbReference type="EMBL" id="KAA9160152.1"/>
    </source>
</evidence>
<evidence type="ECO:0000313" key="2">
    <source>
        <dbReference type="Proteomes" id="UP000319769"/>
    </source>
</evidence>
<name>A0A5N0V6K7_9PSEU</name>
<dbReference type="SUPFAM" id="SSF140453">
    <property type="entry name" value="EsxAB dimer-like"/>
    <property type="match status" value="1"/>
</dbReference>
<sequence>MSDEKKLDPAQVREIQKIIEKYGLEAHMVVTGISTGVVDAVSSSTWSGAAANAALSKQQDELEPYWQNNLKPILDDLESAIGRTVNLMQSQDEDDRSHLAAISADSGGMAGNFGSRL</sequence>
<reference evidence="1" key="1">
    <citation type="submission" date="2019-09" db="EMBL/GenBank/DDBJ databases">
        <authorList>
            <person name="Teo W.F.A."/>
            <person name="Duangmal K."/>
        </authorList>
    </citation>
    <scope>NUCLEOTIDE SEQUENCE [LARGE SCALE GENOMIC DNA]</scope>
    <source>
        <strain evidence="1">K81G1</strain>
    </source>
</reference>
<comment type="caution">
    <text evidence="1">The sequence shown here is derived from an EMBL/GenBank/DDBJ whole genome shotgun (WGS) entry which is preliminary data.</text>
</comment>
<gene>
    <name evidence="1" type="ORF">FPZ12_018220</name>
</gene>
<evidence type="ECO:0008006" key="3">
    <source>
        <dbReference type="Google" id="ProtNLM"/>
    </source>
</evidence>
<dbReference type="OrthoDB" id="3687376at2"/>